<keyword evidence="10" id="KW-1185">Reference proteome</keyword>
<protein>
    <recommendedName>
        <fullName evidence="8">ABC3 transporter permease C-terminal domain-containing protein</fullName>
    </recommendedName>
</protein>
<comment type="similarity">
    <text evidence="6">Belongs to the ABC-4 integral membrane protein family.</text>
</comment>
<keyword evidence="2" id="KW-1003">Cell membrane</keyword>
<feature type="transmembrane region" description="Helical" evidence="7">
    <location>
        <begin position="258"/>
        <end position="278"/>
    </location>
</feature>
<feature type="transmembrane region" description="Helical" evidence="7">
    <location>
        <begin position="306"/>
        <end position="332"/>
    </location>
</feature>
<dbReference type="PANTHER" id="PTHR30572">
    <property type="entry name" value="MEMBRANE COMPONENT OF TRANSPORTER-RELATED"/>
    <property type="match status" value="1"/>
</dbReference>
<feature type="domain" description="ABC3 transporter permease C-terminal" evidence="8">
    <location>
        <begin position="654"/>
        <end position="773"/>
    </location>
</feature>
<evidence type="ECO:0000256" key="1">
    <source>
        <dbReference type="ARBA" id="ARBA00004651"/>
    </source>
</evidence>
<proteinExistence type="inferred from homology"/>
<dbReference type="GO" id="GO:0005886">
    <property type="term" value="C:plasma membrane"/>
    <property type="evidence" value="ECO:0007669"/>
    <property type="project" value="UniProtKB-SubCell"/>
</dbReference>
<dbReference type="OrthoDB" id="9761168at2"/>
<evidence type="ECO:0000313" key="9">
    <source>
        <dbReference type="EMBL" id="BBI36509.1"/>
    </source>
</evidence>
<gene>
    <name evidence="9" type="ORF">KCTCHS21_59080</name>
</gene>
<reference evidence="9 10" key="1">
    <citation type="submission" date="2019-01" db="EMBL/GenBank/DDBJ databases">
        <title>Complete genome sequence of Cohnella hallensis HS21 isolated from Korean fir (Abies koreana) rhizospheric soil.</title>
        <authorList>
            <person name="Jiang L."/>
            <person name="Kang S.W."/>
            <person name="Kim S."/>
            <person name="Jung J."/>
            <person name="Kim C.Y."/>
            <person name="Kim D.H."/>
            <person name="Kim S.W."/>
            <person name="Lee J."/>
        </authorList>
    </citation>
    <scope>NUCLEOTIDE SEQUENCE [LARGE SCALE GENOMIC DNA]</scope>
    <source>
        <strain evidence="9 10">HS21</strain>
    </source>
</reference>
<evidence type="ECO:0000256" key="4">
    <source>
        <dbReference type="ARBA" id="ARBA00022989"/>
    </source>
</evidence>
<feature type="transmembrane region" description="Helical" evidence="7">
    <location>
        <begin position="428"/>
        <end position="449"/>
    </location>
</feature>
<feature type="transmembrane region" description="Helical" evidence="7">
    <location>
        <begin position="352"/>
        <end position="374"/>
    </location>
</feature>
<keyword evidence="5 7" id="KW-0472">Membrane</keyword>
<feature type="transmembrane region" description="Helical" evidence="7">
    <location>
        <begin position="692"/>
        <end position="720"/>
    </location>
</feature>
<evidence type="ECO:0000256" key="2">
    <source>
        <dbReference type="ARBA" id="ARBA00022475"/>
    </source>
</evidence>
<sequence>MIILNLAMANMKKAKSAAFSMFILIFIAALLLNVGATVMSKMSTFYEDKVEELHDAHVSIVMNSASFKQPYEDYLKSYSGVKEAEKESIILLPTATIHYDKTDFSLRVGLLNADASRTIAPLKLIEESDYAKGEGIYLPYGLKAGGGYQLDDIFTLTYQNKKYSYRVAGFFESTLMGSTKLAMLKFFLPEAAYQQLAEELGASADGTLMSAIFANSEQSNTLLGDYNKQFSQSNESADSSFWSADIESAKSSSMTVNIIAMILVAFAAVIVLVSLIVIKFRISNNISDGMVNIGVLKSVGYTSNQIVASFVLQFMLIAVAASVVGVAGSYAVLPPFGHIISSLNKLLWPGGAHTGTDLLSVAIVGLLVLIVALLSSMRIRKLHPIAALRGGIVTHSFKRNPFPLDKAKGSLQLLLANKSMLANSWQNFMIAIIVAAITFASVFSIVLYYNIAEDKKAFFQLVGAETPDIGIQVEPGQDSDQLLKQIKQMNGVEKAIILDFVKTTIEGQLVTTDFSDDYAKLDNPTLYEGRYPEYDNEIAITGGLARLLDKTVGDTLKVAVGDTTYPYLITGLNQSLNSAKNGASLTLEGMRRLIPGHKGMSINVYLGESTNGADFVRDVDSESGSFVQSITDVKESLESQSGALISAFFSVMVAILAITAVIVIMILYLVINTTIRKRKKELGILKATGYTTFQLMVQITLSFIPVVIAGVMVGGVLGSLYTNSVLKLVLFDYGVSNTRFIVSAPHIVILCIAIIVLAYLISMLVSRRIKRITAYGLITE</sequence>
<evidence type="ECO:0000256" key="7">
    <source>
        <dbReference type="SAM" id="Phobius"/>
    </source>
</evidence>
<dbReference type="AlphaFoldDB" id="A0A3T1DEI3"/>
<dbReference type="InterPro" id="IPR003838">
    <property type="entry name" value="ABC3_permease_C"/>
</dbReference>
<dbReference type="RefSeq" id="WP_130616014.1">
    <property type="nucleotide sequence ID" value="NZ_AP019400.1"/>
</dbReference>
<feature type="domain" description="ABC3 transporter permease C-terminal" evidence="8">
    <location>
        <begin position="265"/>
        <end position="384"/>
    </location>
</feature>
<feature type="transmembrane region" description="Helical" evidence="7">
    <location>
        <begin position="740"/>
        <end position="761"/>
    </location>
</feature>
<dbReference type="KEGG" id="cohn:KCTCHS21_59080"/>
<dbReference type="InterPro" id="IPR050250">
    <property type="entry name" value="Macrolide_Exporter_MacB"/>
</dbReference>
<organism evidence="9 10">
    <name type="scientific">Cohnella abietis</name>
    <dbReference type="NCBI Taxonomy" id="2507935"/>
    <lineage>
        <taxon>Bacteria</taxon>
        <taxon>Bacillati</taxon>
        <taxon>Bacillota</taxon>
        <taxon>Bacilli</taxon>
        <taxon>Bacillales</taxon>
        <taxon>Paenibacillaceae</taxon>
        <taxon>Cohnella</taxon>
    </lineage>
</organism>
<evidence type="ECO:0000256" key="3">
    <source>
        <dbReference type="ARBA" id="ARBA00022692"/>
    </source>
</evidence>
<evidence type="ECO:0000313" key="10">
    <source>
        <dbReference type="Proteomes" id="UP000289856"/>
    </source>
</evidence>
<dbReference type="GO" id="GO:0022857">
    <property type="term" value="F:transmembrane transporter activity"/>
    <property type="evidence" value="ECO:0007669"/>
    <property type="project" value="TreeGrafter"/>
</dbReference>
<dbReference type="Pfam" id="PF02687">
    <property type="entry name" value="FtsX"/>
    <property type="match status" value="2"/>
</dbReference>
<dbReference type="EMBL" id="AP019400">
    <property type="protein sequence ID" value="BBI36509.1"/>
    <property type="molecule type" value="Genomic_DNA"/>
</dbReference>
<feature type="transmembrane region" description="Helical" evidence="7">
    <location>
        <begin position="644"/>
        <end position="671"/>
    </location>
</feature>
<comment type="subcellular location">
    <subcellularLocation>
        <location evidence="1">Cell membrane</location>
        <topology evidence="1">Multi-pass membrane protein</topology>
    </subcellularLocation>
</comment>
<keyword evidence="4 7" id="KW-1133">Transmembrane helix</keyword>
<dbReference type="PANTHER" id="PTHR30572:SF4">
    <property type="entry name" value="ABC TRANSPORTER PERMEASE YTRF"/>
    <property type="match status" value="1"/>
</dbReference>
<accession>A0A3T1DEI3</accession>
<evidence type="ECO:0000256" key="5">
    <source>
        <dbReference type="ARBA" id="ARBA00023136"/>
    </source>
</evidence>
<dbReference type="Proteomes" id="UP000289856">
    <property type="component" value="Chromosome"/>
</dbReference>
<name>A0A3T1DEI3_9BACL</name>
<evidence type="ECO:0000256" key="6">
    <source>
        <dbReference type="ARBA" id="ARBA00038076"/>
    </source>
</evidence>
<evidence type="ECO:0000259" key="8">
    <source>
        <dbReference type="Pfam" id="PF02687"/>
    </source>
</evidence>
<keyword evidence="3 7" id="KW-0812">Transmembrane</keyword>